<name>A0A853DQS6_9MICO</name>
<evidence type="ECO:0000313" key="2">
    <source>
        <dbReference type="Proteomes" id="UP000571817"/>
    </source>
</evidence>
<accession>A0A853DQS6</accession>
<reference evidence="1 2" key="1">
    <citation type="submission" date="2020-07" db="EMBL/GenBank/DDBJ databases">
        <title>Sequencing the genomes of 1000 actinobacteria strains.</title>
        <authorList>
            <person name="Klenk H.-P."/>
        </authorList>
    </citation>
    <scope>NUCLEOTIDE SEQUENCE [LARGE SCALE GENOMIC DNA]</scope>
    <source>
        <strain evidence="1 2">DSM 29531</strain>
    </source>
</reference>
<dbReference type="Proteomes" id="UP000571817">
    <property type="component" value="Unassembled WGS sequence"/>
</dbReference>
<keyword evidence="2" id="KW-1185">Reference proteome</keyword>
<dbReference type="RefSeq" id="WP_179483868.1">
    <property type="nucleotide sequence ID" value="NZ_JACCFW010000002.1"/>
</dbReference>
<proteinExistence type="predicted"/>
<dbReference type="EMBL" id="JACCFW010000002">
    <property type="protein sequence ID" value="NYJ76475.1"/>
    <property type="molecule type" value="Genomic_DNA"/>
</dbReference>
<protein>
    <submittedName>
        <fullName evidence="1">Uncharacterized protein</fullName>
    </submittedName>
</protein>
<gene>
    <name evidence="1" type="ORF">HNR15_003493</name>
</gene>
<evidence type="ECO:0000313" key="1">
    <source>
        <dbReference type="EMBL" id="NYJ76475.1"/>
    </source>
</evidence>
<organism evidence="1 2">
    <name type="scientific">Allobranchiibius huperziae</name>
    <dbReference type="NCBI Taxonomy" id="1874116"/>
    <lineage>
        <taxon>Bacteria</taxon>
        <taxon>Bacillati</taxon>
        <taxon>Actinomycetota</taxon>
        <taxon>Actinomycetes</taxon>
        <taxon>Micrococcales</taxon>
        <taxon>Dermacoccaceae</taxon>
        <taxon>Allobranchiibius</taxon>
    </lineage>
</organism>
<comment type="caution">
    <text evidence="1">The sequence shown here is derived from an EMBL/GenBank/DDBJ whole genome shotgun (WGS) entry which is preliminary data.</text>
</comment>
<sequence length="149" mass="15695">MTHHEPSPFGTGGIIHAYTREQALADGVLIELDPELTREAGIAAPVDLTTAAHAAVVAWGETQEEAKSEGTGQDETGRAWDVLTMLRLAAPALHRRALAGDRAARVPFSVLVVPPTGAGVHPRMVCLHAVLGGDDLGRPLITVMLPTED</sequence>
<dbReference type="AlphaFoldDB" id="A0A853DQS6"/>